<proteinExistence type="predicted"/>
<reference evidence="2" key="1">
    <citation type="submission" date="2016-04" db="EMBL/GenBank/DDBJ databases">
        <authorList>
            <person name="Strapagiel D."/>
            <person name="Borowka P."/>
            <person name="Marciniak B."/>
            <person name="Bakula Z."/>
            <person name="Van Ingen J."/>
            <person name="Safianowska A."/>
            <person name="Dziadek J."/>
            <person name="Jagielski T."/>
        </authorList>
    </citation>
    <scope>NUCLEOTIDE SEQUENCE [LARGE SCALE GENOMIC DNA]</scope>
    <source>
        <strain evidence="2">1010001458</strain>
    </source>
</reference>
<evidence type="ECO:0000313" key="1">
    <source>
        <dbReference type="EMBL" id="KZS56229.1"/>
    </source>
</evidence>
<name>A0A163UF93_9MYCO</name>
<gene>
    <name evidence="1" type="ORF">A4G28_02010</name>
</gene>
<dbReference type="EMBL" id="LWCI01000171">
    <property type="protein sequence ID" value="KZS56229.1"/>
    <property type="molecule type" value="Genomic_DNA"/>
</dbReference>
<protein>
    <submittedName>
        <fullName evidence="1">Uncharacterized protein</fullName>
    </submittedName>
</protein>
<comment type="caution">
    <text evidence="1">The sequence shown here is derived from an EMBL/GenBank/DDBJ whole genome shotgun (WGS) entry which is preliminary data.</text>
</comment>
<organism evidence="1 2">
    <name type="scientific">Mycobacterium ostraviense</name>
    <dbReference type="NCBI Taxonomy" id="2738409"/>
    <lineage>
        <taxon>Bacteria</taxon>
        <taxon>Bacillati</taxon>
        <taxon>Actinomycetota</taxon>
        <taxon>Actinomycetes</taxon>
        <taxon>Mycobacteriales</taxon>
        <taxon>Mycobacteriaceae</taxon>
        <taxon>Mycobacterium</taxon>
    </lineage>
</organism>
<accession>A0A163UF93</accession>
<dbReference type="Proteomes" id="UP000077342">
    <property type="component" value="Unassembled WGS sequence"/>
</dbReference>
<dbReference type="AlphaFoldDB" id="A0A163UF93"/>
<keyword evidence="2" id="KW-1185">Reference proteome</keyword>
<evidence type="ECO:0000313" key="2">
    <source>
        <dbReference type="Proteomes" id="UP000077342"/>
    </source>
</evidence>
<sequence>MTCRFPGCDQPAEFCDLEHTVAYPCSGSPARAAAHRITSERALNDAHFAKRNMPPPFRSFVLTNPTPLPEM</sequence>